<evidence type="ECO:0000313" key="3">
    <source>
        <dbReference type="EMBL" id="TBT95496.1"/>
    </source>
</evidence>
<feature type="domain" description="UPF0033" evidence="2">
    <location>
        <begin position="4"/>
        <end position="28"/>
    </location>
</feature>
<dbReference type="OrthoDB" id="9797819at2"/>
<sequence length="200" mass="20923">MQTLDLTGKSCPIPVIETKKALEASAPGTTFEVIVDNPTSVENLAKFASQRGYGFVRGSDAPGEFRVQLTSPDADAAGSAEGAPAASGRKVRVVAVSSRTMGEGDERLGATLLKGFLYALTEADAWPDSVLFYNGGAYLTTEGSESIEDLKRLEDAGVQVLTCGTCLNHYGLGDKLAVGGVSNMYTIVEILSAADLIIKP</sequence>
<dbReference type="Pfam" id="PF02635">
    <property type="entry name" value="DsrE"/>
    <property type="match status" value="1"/>
</dbReference>
<comment type="caution">
    <text evidence="3">The sequence shown here is derived from an EMBL/GenBank/DDBJ whole genome shotgun (WGS) entry which is preliminary data.</text>
</comment>
<proteinExistence type="inferred from homology"/>
<gene>
    <name evidence="3" type="primary">yedF</name>
    <name evidence="3" type="ORF">ET996_05215</name>
</gene>
<keyword evidence="4" id="KW-1185">Reference proteome</keyword>
<dbReference type="Gene3D" id="3.40.1260.10">
    <property type="entry name" value="DsrEFH-like"/>
    <property type="match status" value="1"/>
</dbReference>
<dbReference type="NCBIfam" id="TIGR03527">
    <property type="entry name" value="selenium_YedF"/>
    <property type="match status" value="1"/>
</dbReference>
<reference evidence="3 4" key="1">
    <citation type="submission" date="2019-01" db="EMBL/GenBank/DDBJ databases">
        <title>Lactibacter flavus gen. nov., sp. nov., a novel bacterium of the family Propionibacteriaceae isolated from raw milk and dairy products.</title>
        <authorList>
            <person name="Huptas C."/>
            <person name="Wenning M."/>
            <person name="Breitenwieser F."/>
            <person name="Doll E."/>
            <person name="Von Neubeck M."/>
            <person name="Busse H.-J."/>
            <person name="Scherer S."/>
        </authorList>
    </citation>
    <scope>NUCLEOTIDE SEQUENCE [LARGE SCALE GENOMIC DNA]</scope>
    <source>
        <strain evidence="3 4">DSM 22130</strain>
    </source>
</reference>
<dbReference type="PANTHER" id="PTHR33279">
    <property type="entry name" value="SULFUR CARRIER PROTEIN YEDF-RELATED"/>
    <property type="match status" value="1"/>
</dbReference>
<dbReference type="InterPro" id="IPR001455">
    <property type="entry name" value="TusA-like"/>
</dbReference>
<name>A0A4Q9KLT8_PROTD</name>
<evidence type="ECO:0000259" key="2">
    <source>
        <dbReference type="PROSITE" id="PS01148"/>
    </source>
</evidence>
<dbReference type="SUPFAM" id="SSF64307">
    <property type="entry name" value="SirA-like"/>
    <property type="match status" value="1"/>
</dbReference>
<dbReference type="RefSeq" id="WP_131171489.1">
    <property type="nucleotide sequence ID" value="NZ_FXTL01000004.1"/>
</dbReference>
<dbReference type="InterPro" id="IPR036868">
    <property type="entry name" value="TusA-like_sf"/>
</dbReference>
<organism evidence="3 4">
    <name type="scientific">Propioniciclava tarda</name>
    <dbReference type="NCBI Taxonomy" id="433330"/>
    <lineage>
        <taxon>Bacteria</taxon>
        <taxon>Bacillati</taxon>
        <taxon>Actinomycetota</taxon>
        <taxon>Actinomycetes</taxon>
        <taxon>Propionibacteriales</taxon>
        <taxon>Propionibacteriaceae</taxon>
        <taxon>Propioniciclava</taxon>
    </lineage>
</organism>
<dbReference type="InterPro" id="IPR027396">
    <property type="entry name" value="DsrEFH-like"/>
</dbReference>
<comment type="similarity">
    <text evidence="1">Belongs to the sulfur carrier protein TusA family.</text>
</comment>
<accession>A0A4Q9KLT8</accession>
<dbReference type="Gene3D" id="3.30.110.40">
    <property type="entry name" value="TusA-like domain"/>
    <property type="match status" value="1"/>
</dbReference>
<protein>
    <submittedName>
        <fullName evidence="3">Sulfurtransferase-like selenium metabolism protein YedF</fullName>
    </submittedName>
</protein>
<dbReference type="AlphaFoldDB" id="A0A4Q9KLT8"/>
<dbReference type="InterPro" id="IPR019870">
    <property type="entry name" value="Se_metab_YedF"/>
</dbReference>
<dbReference type="SUPFAM" id="SSF75169">
    <property type="entry name" value="DsrEFH-like"/>
    <property type="match status" value="1"/>
</dbReference>
<dbReference type="EMBL" id="SDMR01000004">
    <property type="protein sequence ID" value="TBT95496.1"/>
    <property type="molecule type" value="Genomic_DNA"/>
</dbReference>
<dbReference type="PANTHER" id="PTHR33279:SF6">
    <property type="entry name" value="SULFUR CARRIER PROTEIN YEDF-RELATED"/>
    <property type="match status" value="1"/>
</dbReference>
<dbReference type="GO" id="GO:0016740">
    <property type="term" value="F:transferase activity"/>
    <property type="evidence" value="ECO:0007669"/>
    <property type="project" value="UniProtKB-KW"/>
</dbReference>
<keyword evidence="3" id="KW-0808">Transferase</keyword>
<dbReference type="InterPro" id="IPR003787">
    <property type="entry name" value="Sulphur_relay_DsrE/F-like"/>
</dbReference>
<evidence type="ECO:0000256" key="1">
    <source>
        <dbReference type="ARBA" id="ARBA00008984"/>
    </source>
</evidence>
<evidence type="ECO:0000313" key="4">
    <source>
        <dbReference type="Proteomes" id="UP000291933"/>
    </source>
</evidence>
<dbReference type="Proteomes" id="UP000291933">
    <property type="component" value="Unassembled WGS sequence"/>
</dbReference>
<dbReference type="CDD" id="cd03421">
    <property type="entry name" value="SirA_like_N"/>
    <property type="match status" value="1"/>
</dbReference>
<dbReference type="PROSITE" id="PS01148">
    <property type="entry name" value="UPF0033"/>
    <property type="match status" value="1"/>
</dbReference>
<dbReference type="Pfam" id="PF01206">
    <property type="entry name" value="TusA"/>
    <property type="match status" value="1"/>
</dbReference>